<dbReference type="AlphaFoldDB" id="A0A1S1K6R7"/>
<reference evidence="1 2" key="1">
    <citation type="submission" date="2016-10" db="EMBL/GenBank/DDBJ databases">
        <title>Evaluation of Human, Animal and Environmental Mycobacterium chelonae Isolates by Core Genome Phylogenomic Analysis, Targeted Gene Comparison, and Anti-microbial Susceptibility Patterns: A Tale of Mistaken Identities.</title>
        <authorList>
            <person name="Fogelson S.B."/>
            <person name="Camus A.C."/>
            <person name="Lorenz W."/>
            <person name="Vasireddy R."/>
            <person name="Vasireddy S."/>
            <person name="Smith T."/>
            <person name="Brown-Elliott B.A."/>
            <person name="Wallace R.J.Jr."/>
            <person name="Hasan N.A."/>
            <person name="Reischl U."/>
            <person name="Sanchez S."/>
        </authorList>
    </citation>
    <scope>NUCLEOTIDE SEQUENCE [LARGE SCALE GENOMIC DNA]</scope>
    <source>
        <strain evidence="1 2">24999</strain>
    </source>
</reference>
<evidence type="ECO:0000313" key="2">
    <source>
        <dbReference type="Proteomes" id="UP000179636"/>
    </source>
</evidence>
<sequence length="134" mass="13876">MTSDAEALLARADKLLNSPDRTALGNSARLAAFLARQAVEDLIDAHCAELTGVQVVVGTARAKLAVLKSLDTTPAGSVLIDAWHQLTAFCHHHAYQLSPTVAEVRAQCAAVERACLGGMPEPSADSAAGDTVSA</sequence>
<dbReference type="Proteomes" id="UP000179636">
    <property type="component" value="Unassembled WGS sequence"/>
</dbReference>
<keyword evidence="2" id="KW-1185">Reference proteome</keyword>
<protein>
    <submittedName>
        <fullName evidence="1">Uncharacterized protein</fullName>
    </submittedName>
</protein>
<gene>
    <name evidence="1" type="ORF">BKG61_08710</name>
</gene>
<name>A0A1S1K6R7_9MYCO</name>
<comment type="caution">
    <text evidence="1">The sequence shown here is derived from an EMBL/GenBank/DDBJ whole genome shotgun (WGS) entry which is preliminary data.</text>
</comment>
<dbReference type="RefSeq" id="WP_070944448.1">
    <property type="nucleotide sequence ID" value="NZ_MLHV01000006.1"/>
</dbReference>
<dbReference type="STRING" id="1908205.BKG60_18760"/>
<accession>A0A1S1K6R7</accession>
<dbReference type="OrthoDB" id="4322177at2"/>
<organism evidence="1 2">
    <name type="scientific">Mycobacterium syngnathidarum</name>
    <dbReference type="NCBI Taxonomy" id="1908205"/>
    <lineage>
        <taxon>Bacteria</taxon>
        <taxon>Bacillati</taxon>
        <taxon>Actinomycetota</taxon>
        <taxon>Actinomycetes</taxon>
        <taxon>Mycobacteriales</taxon>
        <taxon>Mycobacteriaceae</taxon>
        <taxon>Mycobacterium</taxon>
    </lineage>
</organism>
<dbReference type="EMBL" id="MLHV01000006">
    <property type="protein sequence ID" value="OHU01580.1"/>
    <property type="molecule type" value="Genomic_DNA"/>
</dbReference>
<evidence type="ECO:0000313" key="1">
    <source>
        <dbReference type="EMBL" id="OHU01580.1"/>
    </source>
</evidence>
<proteinExistence type="predicted"/>